<dbReference type="SUPFAM" id="SSF46894">
    <property type="entry name" value="C-terminal effector domain of the bipartite response regulators"/>
    <property type="match status" value="1"/>
</dbReference>
<dbReference type="Proteomes" id="UP001501682">
    <property type="component" value="Unassembled WGS sequence"/>
</dbReference>
<dbReference type="PROSITE" id="PS00622">
    <property type="entry name" value="HTH_LUXR_1"/>
    <property type="match status" value="1"/>
</dbReference>
<organism evidence="6 7">
    <name type="scientific">Winogradskyella damuponensis</name>
    <dbReference type="NCBI Taxonomy" id="943939"/>
    <lineage>
        <taxon>Bacteria</taxon>
        <taxon>Pseudomonadati</taxon>
        <taxon>Bacteroidota</taxon>
        <taxon>Flavobacteriia</taxon>
        <taxon>Flavobacteriales</taxon>
        <taxon>Flavobacteriaceae</taxon>
        <taxon>Winogradskyella</taxon>
    </lineage>
</organism>
<dbReference type="CDD" id="cd06170">
    <property type="entry name" value="LuxR_C_like"/>
    <property type="match status" value="1"/>
</dbReference>
<protein>
    <recommendedName>
        <fullName evidence="5">HTH luxR-type domain-containing protein</fullName>
    </recommendedName>
</protein>
<dbReference type="SMART" id="SM00421">
    <property type="entry name" value="HTH_LUXR"/>
    <property type="match status" value="1"/>
</dbReference>
<evidence type="ECO:0000256" key="2">
    <source>
        <dbReference type="ARBA" id="ARBA00023125"/>
    </source>
</evidence>
<keyword evidence="4" id="KW-0472">Membrane</keyword>
<dbReference type="RefSeq" id="WP_344713502.1">
    <property type="nucleotide sequence ID" value="NZ_BAABCB010000015.1"/>
</dbReference>
<keyword evidence="4" id="KW-1133">Transmembrane helix</keyword>
<gene>
    <name evidence="6" type="ORF">GCM10022292_13500</name>
</gene>
<evidence type="ECO:0000259" key="5">
    <source>
        <dbReference type="PROSITE" id="PS50043"/>
    </source>
</evidence>
<keyword evidence="3" id="KW-0804">Transcription</keyword>
<evidence type="ECO:0000256" key="1">
    <source>
        <dbReference type="ARBA" id="ARBA00023015"/>
    </source>
</evidence>
<keyword evidence="4" id="KW-0812">Transmembrane</keyword>
<evidence type="ECO:0000313" key="6">
    <source>
        <dbReference type="EMBL" id="GAA4242592.1"/>
    </source>
</evidence>
<dbReference type="InterPro" id="IPR000792">
    <property type="entry name" value="Tscrpt_reg_LuxR_C"/>
</dbReference>
<evidence type="ECO:0000256" key="4">
    <source>
        <dbReference type="SAM" id="Phobius"/>
    </source>
</evidence>
<dbReference type="Gene3D" id="1.10.10.10">
    <property type="entry name" value="Winged helix-like DNA-binding domain superfamily/Winged helix DNA-binding domain"/>
    <property type="match status" value="1"/>
</dbReference>
<keyword evidence="7" id="KW-1185">Reference proteome</keyword>
<reference evidence="7" key="1">
    <citation type="journal article" date="2019" name="Int. J. Syst. Evol. Microbiol.">
        <title>The Global Catalogue of Microorganisms (GCM) 10K type strain sequencing project: providing services to taxonomists for standard genome sequencing and annotation.</title>
        <authorList>
            <consortium name="The Broad Institute Genomics Platform"/>
            <consortium name="The Broad Institute Genome Sequencing Center for Infectious Disease"/>
            <person name="Wu L."/>
            <person name="Ma J."/>
        </authorList>
    </citation>
    <scope>NUCLEOTIDE SEQUENCE [LARGE SCALE GENOMIC DNA]</scope>
    <source>
        <strain evidence="7">JCM 17633</strain>
    </source>
</reference>
<dbReference type="InterPro" id="IPR016032">
    <property type="entry name" value="Sig_transdc_resp-reg_C-effctor"/>
</dbReference>
<comment type="caution">
    <text evidence="6">The sequence shown here is derived from an EMBL/GenBank/DDBJ whole genome shotgun (WGS) entry which is preliminary data.</text>
</comment>
<feature type="domain" description="HTH luxR-type" evidence="5">
    <location>
        <begin position="284"/>
        <end position="346"/>
    </location>
</feature>
<keyword evidence="2" id="KW-0238">DNA-binding</keyword>
<evidence type="ECO:0000256" key="3">
    <source>
        <dbReference type="ARBA" id="ARBA00023163"/>
    </source>
</evidence>
<keyword evidence="1" id="KW-0805">Transcription regulation</keyword>
<dbReference type="InterPro" id="IPR036388">
    <property type="entry name" value="WH-like_DNA-bd_sf"/>
</dbReference>
<dbReference type="EMBL" id="BAABCB010000015">
    <property type="protein sequence ID" value="GAA4242592.1"/>
    <property type="molecule type" value="Genomic_DNA"/>
</dbReference>
<dbReference type="PROSITE" id="PS50043">
    <property type="entry name" value="HTH_LUXR_2"/>
    <property type="match status" value="1"/>
</dbReference>
<name>A0ABP8CRL5_9FLAO</name>
<dbReference type="PANTHER" id="PTHR44688:SF16">
    <property type="entry name" value="DNA-BINDING TRANSCRIPTIONAL ACTIVATOR DEVR_DOSR"/>
    <property type="match status" value="1"/>
</dbReference>
<dbReference type="PRINTS" id="PR00038">
    <property type="entry name" value="HTHLUXR"/>
</dbReference>
<accession>A0ABP8CRL5</accession>
<proteinExistence type="predicted"/>
<sequence length="346" mass="39808">MKLANLPFNDRYVNLLATFTLILLFNSNSLFSQNFSNNKPKIEGRIVLDSIWKPKLYLSHISDFSKMYTMSRSMIIAESDVDSSGYFKFNIDYLPKNDNLYRLHISKKGASDASIIIGGKEENHFFIVANKASKIEIFNNNKTFSDVTFKSDVKNKIIDKVDDIVKLIDSTNYSATRVKSEFVTNAFNEQLRKIADTCSYPLVSLYALQKSKYEVDIDNNTGYYQNFIEKWKNEDSEYFKTFKSKVPKRKNAFDSRILIALSILLSFGLGFYINGKIRKRPHKQTLALKTLSVQERKIYALLKAGKSNKEISDDLNIGISTVKSHVSSIYQKLNVKSRKEIINFKD</sequence>
<feature type="transmembrane region" description="Helical" evidence="4">
    <location>
        <begin position="257"/>
        <end position="274"/>
    </location>
</feature>
<dbReference type="PANTHER" id="PTHR44688">
    <property type="entry name" value="DNA-BINDING TRANSCRIPTIONAL ACTIVATOR DEVR_DOSR"/>
    <property type="match status" value="1"/>
</dbReference>
<evidence type="ECO:0000313" key="7">
    <source>
        <dbReference type="Proteomes" id="UP001501682"/>
    </source>
</evidence>
<dbReference type="Pfam" id="PF00196">
    <property type="entry name" value="GerE"/>
    <property type="match status" value="1"/>
</dbReference>